<dbReference type="AlphaFoldDB" id="A0A1E5QA42"/>
<dbReference type="OrthoDB" id="7362340at2"/>
<comment type="caution">
    <text evidence="3">The sequence shown here is derived from an EMBL/GenBank/DDBJ whole genome shotgun (WGS) entry which is preliminary data.</text>
</comment>
<feature type="chain" id="PRO_5009184160" description="Lipoprotein" evidence="2">
    <location>
        <begin position="28"/>
        <end position="171"/>
    </location>
</feature>
<evidence type="ECO:0000256" key="2">
    <source>
        <dbReference type="SAM" id="SignalP"/>
    </source>
</evidence>
<protein>
    <recommendedName>
        <fullName evidence="5">Lipoprotein</fullName>
    </recommendedName>
</protein>
<dbReference type="RefSeq" id="WP_069957007.1">
    <property type="nucleotide sequence ID" value="NZ_MCGG01000011.1"/>
</dbReference>
<feature type="region of interest" description="Disordered" evidence="1">
    <location>
        <begin position="32"/>
        <end position="60"/>
    </location>
</feature>
<evidence type="ECO:0008006" key="5">
    <source>
        <dbReference type="Google" id="ProtNLM"/>
    </source>
</evidence>
<name>A0A1E5QA42_9PROT</name>
<evidence type="ECO:0000256" key="1">
    <source>
        <dbReference type="SAM" id="MobiDB-lite"/>
    </source>
</evidence>
<evidence type="ECO:0000313" key="3">
    <source>
        <dbReference type="EMBL" id="OEJ68649.1"/>
    </source>
</evidence>
<evidence type="ECO:0000313" key="4">
    <source>
        <dbReference type="Proteomes" id="UP000095347"/>
    </source>
</evidence>
<organism evidence="3 4">
    <name type="scientific">Magnetovibrio blakemorei</name>
    <dbReference type="NCBI Taxonomy" id="28181"/>
    <lineage>
        <taxon>Bacteria</taxon>
        <taxon>Pseudomonadati</taxon>
        <taxon>Pseudomonadota</taxon>
        <taxon>Alphaproteobacteria</taxon>
        <taxon>Rhodospirillales</taxon>
        <taxon>Magnetovibrionaceae</taxon>
        <taxon>Magnetovibrio</taxon>
    </lineage>
</organism>
<keyword evidence="2" id="KW-0732">Signal</keyword>
<feature type="compositionally biased region" description="Polar residues" evidence="1">
    <location>
        <begin position="33"/>
        <end position="51"/>
    </location>
</feature>
<dbReference type="EMBL" id="MCGG01000011">
    <property type="protein sequence ID" value="OEJ68649.1"/>
    <property type="molecule type" value="Genomic_DNA"/>
</dbReference>
<feature type="signal peptide" evidence="2">
    <location>
        <begin position="1"/>
        <end position="27"/>
    </location>
</feature>
<reference evidence="4" key="1">
    <citation type="submission" date="2016-07" db="EMBL/GenBank/DDBJ databases">
        <authorList>
            <person name="Florea S."/>
            <person name="Webb J.S."/>
            <person name="Jaromczyk J."/>
            <person name="Schardl C.L."/>
        </authorList>
    </citation>
    <scope>NUCLEOTIDE SEQUENCE [LARGE SCALE GENOMIC DNA]</scope>
    <source>
        <strain evidence="4">MV-1</strain>
    </source>
</reference>
<accession>A0A1E5QA42</accession>
<proteinExistence type="predicted"/>
<sequence>MAKKINANPLFTAQALLLASLSLGACAQGTGLAPSTSTMDAQSQAQGQNKDGTPAADATPLKAFNRFPDIPVPTKASMDMRRTLVFGSGDTWYGQLGQDTGHSSDAMFDFYKQELPGFGWLEVTSVRAPVSVLTYERQKRILSIQIEPASLVGSKVTLTVSPRVGGTPTMN</sequence>
<gene>
    <name evidence="3" type="ORF">BEN30_05375</name>
</gene>
<keyword evidence="4" id="KW-1185">Reference proteome</keyword>
<dbReference type="Proteomes" id="UP000095347">
    <property type="component" value="Unassembled WGS sequence"/>
</dbReference>
<dbReference type="PROSITE" id="PS51257">
    <property type="entry name" value="PROKAR_LIPOPROTEIN"/>
    <property type="match status" value="1"/>
</dbReference>